<dbReference type="RefSeq" id="WP_106374855.1">
    <property type="nucleotide sequence ID" value="NZ_PVTK01000005.1"/>
</dbReference>
<dbReference type="Pfam" id="PF09981">
    <property type="entry name" value="DUF2218"/>
    <property type="match status" value="1"/>
</dbReference>
<proteinExistence type="predicted"/>
<sequence length="96" mass="10812">MPLSRAEIATASGERIINRLCKHWAHKLEVEHTQQDAKILFPDMGTCVMHAEPAVLSVSIETQEKEHLDKLEGVVESHLVRMAKDEALTVIWKSQA</sequence>
<evidence type="ECO:0000313" key="1">
    <source>
        <dbReference type="EMBL" id="PRY64385.1"/>
    </source>
</evidence>
<reference evidence="1 2" key="1">
    <citation type="submission" date="2018-03" db="EMBL/GenBank/DDBJ databases">
        <title>Genomic Encyclopedia of Type Strains, Phase III (KMG-III): the genomes of soil and plant-associated and newly described type strains.</title>
        <authorList>
            <person name="Whitman W."/>
        </authorList>
    </citation>
    <scope>NUCLEOTIDE SEQUENCE [LARGE SCALE GENOMIC DNA]</scope>
    <source>
        <strain evidence="1 2">CGMCC 1.12152</strain>
    </source>
</reference>
<comment type="caution">
    <text evidence="1">The sequence shown here is derived from an EMBL/GenBank/DDBJ whole genome shotgun (WGS) entry which is preliminary data.</text>
</comment>
<evidence type="ECO:0000313" key="2">
    <source>
        <dbReference type="Proteomes" id="UP000237647"/>
    </source>
</evidence>
<dbReference type="AlphaFoldDB" id="A0A2T0V2H3"/>
<dbReference type="EMBL" id="PVTK01000005">
    <property type="protein sequence ID" value="PRY64385.1"/>
    <property type="molecule type" value="Genomic_DNA"/>
</dbReference>
<evidence type="ECO:0008006" key="3">
    <source>
        <dbReference type="Google" id="ProtNLM"/>
    </source>
</evidence>
<gene>
    <name evidence="1" type="ORF">B0H98_10544</name>
</gene>
<dbReference type="InterPro" id="IPR014543">
    <property type="entry name" value="UCP028291"/>
</dbReference>
<dbReference type="OrthoDB" id="9806511at2"/>
<organism evidence="1 2">
    <name type="scientific">Vreelandella songnenensis</name>
    <dbReference type="NCBI Taxonomy" id="1176243"/>
    <lineage>
        <taxon>Bacteria</taxon>
        <taxon>Pseudomonadati</taxon>
        <taxon>Pseudomonadota</taxon>
        <taxon>Gammaproteobacteria</taxon>
        <taxon>Oceanospirillales</taxon>
        <taxon>Halomonadaceae</taxon>
        <taxon>Vreelandella</taxon>
    </lineage>
</organism>
<dbReference type="Gene3D" id="3.30.310.50">
    <property type="entry name" value="Alpha-D-phosphohexomutase, C-terminal domain"/>
    <property type="match status" value="1"/>
</dbReference>
<name>A0A2T0V2H3_9GAMM</name>
<dbReference type="Proteomes" id="UP000237647">
    <property type="component" value="Unassembled WGS sequence"/>
</dbReference>
<dbReference type="PIRSF" id="PIRSF028291">
    <property type="entry name" value="UCP028291"/>
    <property type="match status" value="1"/>
</dbReference>
<accession>A0A2T0V2H3</accession>
<keyword evidence="2" id="KW-1185">Reference proteome</keyword>
<protein>
    <recommendedName>
        <fullName evidence="3">DUF2218 domain-containing protein</fullName>
    </recommendedName>
</protein>